<feature type="transmembrane region" description="Helical" evidence="6">
    <location>
        <begin position="20"/>
        <end position="39"/>
    </location>
</feature>
<feature type="transmembrane region" description="Helical" evidence="6">
    <location>
        <begin position="213"/>
        <end position="229"/>
    </location>
</feature>
<accession>A0A832RTI6</accession>
<gene>
    <name evidence="8" type="ORF">HA299_04935</name>
</gene>
<feature type="transmembrane region" description="Helical" evidence="6">
    <location>
        <begin position="736"/>
        <end position="760"/>
    </location>
</feature>
<evidence type="ECO:0000256" key="5">
    <source>
        <dbReference type="ARBA" id="ARBA00023136"/>
    </source>
</evidence>
<dbReference type="GO" id="GO:0005886">
    <property type="term" value="C:plasma membrane"/>
    <property type="evidence" value="ECO:0007669"/>
    <property type="project" value="UniProtKB-SubCell"/>
</dbReference>
<dbReference type="InterPro" id="IPR000731">
    <property type="entry name" value="SSD"/>
</dbReference>
<feature type="transmembrane region" description="Helical" evidence="6">
    <location>
        <begin position="338"/>
        <end position="362"/>
    </location>
</feature>
<feature type="transmembrane region" description="Helical" evidence="6">
    <location>
        <begin position="663"/>
        <end position="683"/>
    </location>
</feature>
<feature type="transmembrane region" description="Helical" evidence="6">
    <location>
        <begin position="236"/>
        <end position="255"/>
    </location>
</feature>
<feature type="transmembrane region" description="Helical" evidence="6">
    <location>
        <begin position="636"/>
        <end position="657"/>
    </location>
</feature>
<evidence type="ECO:0000256" key="2">
    <source>
        <dbReference type="ARBA" id="ARBA00022475"/>
    </source>
</evidence>
<dbReference type="PANTHER" id="PTHR33406:SF13">
    <property type="entry name" value="MEMBRANE PROTEIN YDFJ"/>
    <property type="match status" value="1"/>
</dbReference>
<dbReference type="PROSITE" id="PS50156">
    <property type="entry name" value="SSD"/>
    <property type="match status" value="2"/>
</dbReference>
<feature type="transmembrane region" description="Helical" evidence="6">
    <location>
        <begin position="710"/>
        <end position="730"/>
    </location>
</feature>
<comment type="subcellular location">
    <subcellularLocation>
        <location evidence="1">Cell membrane</location>
        <topology evidence="1">Multi-pass membrane protein</topology>
    </subcellularLocation>
</comment>
<name>A0A832RTI6_9EURY</name>
<feature type="transmembrane region" description="Helical" evidence="6">
    <location>
        <begin position="418"/>
        <end position="434"/>
    </location>
</feature>
<dbReference type="PANTHER" id="PTHR33406">
    <property type="entry name" value="MEMBRANE PROTEIN MJ1562-RELATED"/>
    <property type="match status" value="1"/>
</dbReference>
<feature type="transmembrane region" description="Helical" evidence="6">
    <location>
        <begin position="613"/>
        <end position="629"/>
    </location>
</feature>
<evidence type="ECO:0000256" key="1">
    <source>
        <dbReference type="ARBA" id="ARBA00004651"/>
    </source>
</evidence>
<dbReference type="EMBL" id="DUIH01000016">
    <property type="protein sequence ID" value="HIH69940.1"/>
    <property type="molecule type" value="Genomic_DNA"/>
</dbReference>
<dbReference type="NCBIfam" id="TIGR00921">
    <property type="entry name" value="2A067"/>
    <property type="match status" value="1"/>
</dbReference>
<feature type="transmembrane region" description="Helical" evidence="6">
    <location>
        <begin position="261"/>
        <end position="280"/>
    </location>
</feature>
<feature type="domain" description="SSD" evidence="7">
    <location>
        <begin position="589"/>
        <end position="761"/>
    </location>
</feature>
<sequence length="782" mass="86604">MSIRALYEKLGIVVEEHGNLILLLAVGALLIALLGAQSIHFATGTDTFVDENSRIYQDYDHLFLEKFHTENIVLIVSSDDVTQPEVLKALDALERDVREIRNVRSVTGVVDYLKNANALLTGRHSVPEGDVNELLSFIPDEVLNAILPSEQTALILVEIPGDLTDDENEELVTDIKHTIRFAHLPPSTTITLTGDPAFHIDLSAQMSRSTGELLVLAALLMVVVLSIVFRYVRWYLLSLLMVLIGVVYTFGAMGITGVPMTMASMSIFPILIGLGIDYAIQFHNRIEEELARQENHKEAIYHTVGNVGPAVLIALTITILGFAALLTSDVPMIRDFGILGIMGVVLCYLTSMFVGVTVIYKLDARWVKRRMRQLREPPEQARRLIREELQKRAKASKWSTKLERALTRVTMETASRPLAVLSIALLLGCMGVYYDEHVEVQTDVQKYVPQDLKSLLDLKKMQSLMGGRQDELNLIVKGDVLDPTTLRWMYEFGEHEVQSQPNIHAAESIATLLASQNGGTLPSTKSEAERLADALPENVRNSYLSGELYAVINFNIGDAYKELGLPKLKTLSAQIEKDMAWMPPPPDVEATLTGNMYVFTVVLDALTSGRMEMTILGLVMIFLALLLIYRDWMKALVPVVPMIVVTGWSGGLMYIAGIPYTPLTGTMGALILGIGGEYTVLMMERYFEEREKGLAPFEALSETSVKIGRAILASGLTVLCGFSALIASPFPLQSNFGFVTVMDMVFVILATFIVFPPLIVTLDRMRTGEGPILRRMKEAMHA</sequence>
<evidence type="ECO:0000256" key="4">
    <source>
        <dbReference type="ARBA" id="ARBA00022989"/>
    </source>
</evidence>
<keyword evidence="5 6" id="KW-0472">Membrane</keyword>
<evidence type="ECO:0000313" key="8">
    <source>
        <dbReference type="EMBL" id="HIH69940.1"/>
    </source>
</evidence>
<evidence type="ECO:0000256" key="3">
    <source>
        <dbReference type="ARBA" id="ARBA00022692"/>
    </source>
</evidence>
<dbReference type="RefSeq" id="WP_276624486.1">
    <property type="nucleotide sequence ID" value="NZ_DUIH01000016.1"/>
</dbReference>
<dbReference type="SUPFAM" id="SSF82866">
    <property type="entry name" value="Multidrug efflux transporter AcrB transmembrane domain"/>
    <property type="match status" value="2"/>
</dbReference>
<dbReference type="AlphaFoldDB" id="A0A832RTI6"/>
<keyword evidence="2" id="KW-1003">Cell membrane</keyword>
<feature type="domain" description="SSD" evidence="7">
    <location>
        <begin position="236"/>
        <end position="361"/>
    </location>
</feature>
<dbReference type="InterPro" id="IPR050545">
    <property type="entry name" value="Mycobact_MmpL"/>
</dbReference>
<reference evidence="8" key="1">
    <citation type="journal article" date="2020" name="bioRxiv">
        <title>A rank-normalized archaeal taxonomy based on genome phylogeny resolves widespread incomplete and uneven classifications.</title>
        <authorList>
            <person name="Rinke C."/>
            <person name="Chuvochina M."/>
            <person name="Mussig A.J."/>
            <person name="Chaumeil P.-A."/>
            <person name="Waite D.W."/>
            <person name="Whitman W.B."/>
            <person name="Parks D.H."/>
            <person name="Hugenholtz P."/>
        </authorList>
    </citation>
    <scope>NUCLEOTIDE SEQUENCE</scope>
    <source>
        <strain evidence="8">UBA12518</strain>
    </source>
</reference>
<comment type="caution">
    <text evidence="8">The sequence shown here is derived from an EMBL/GenBank/DDBJ whole genome shotgun (WGS) entry which is preliminary data.</text>
</comment>
<organism evidence="8 9">
    <name type="scientific">Methermicoccus shengliensis</name>
    <dbReference type="NCBI Taxonomy" id="660064"/>
    <lineage>
        <taxon>Archaea</taxon>
        <taxon>Methanobacteriati</taxon>
        <taxon>Methanobacteriota</taxon>
        <taxon>Stenosarchaea group</taxon>
        <taxon>Methanomicrobia</taxon>
        <taxon>Methanosarcinales</taxon>
        <taxon>Methermicoccaceae</taxon>
        <taxon>Methermicoccus</taxon>
    </lineage>
</organism>
<protein>
    <submittedName>
        <fullName evidence="8">RND family transporter</fullName>
    </submittedName>
</protein>
<feature type="transmembrane region" description="Helical" evidence="6">
    <location>
        <begin position="300"/>
        <end position="326"/>
    </location>
</feature>
<keyword evidence="4 6" id="KW-1133">Transmembrane helix</keyword>
<evidence type="ECO:0000313" key="9">
    <source>
        <dbReference type="Proteomes" id="UP000600363"/>
    </source>
</evidence>
<dbReference type="Proteomes" id="UP000600363">
    <property type="component" value="Unassembled WGS sequence"/>
</dbReference>
<proteinExistence type="predicted"/>
<keyword evidence="3 6" id="KW-0812">Transmembrane</keyword>
<dbReference type="InterPro" id="IPR004869">
    <property type="entry name" value="MMPL_dom"/>
</dbReference>
<dbReference type="Pfam" id="PF03176">
    <property type="entry name" value="MMPL"/>
    <property type="match status" value="2"/>
</dbReference>
<dbReference type="Gene3D" id="1.20.1640.10">
    <property type="entry name" value="Multidrug efflux transporter AcrB transmembrane domain"/>
    <property type="match status" value="2"/>
</dbReference>
<evidence type="ECO:0000256" key="6">
    <source>
        <dbReference type="SAM" id="Phobius"/>
    </source>
</evidence>
<evidence type="ECO:0000259" key="7">
    <source>
        <dbReference type="PROSITE" id="PS50156"/>
    </source>
</evidence>